<evidence type="ECO:0000313" key="12">
    <source>
        <dbReference type="Proteomes" id="UP001326715"/>
    </source>
</evidence>
<feature type="transmembrane region" description="Helical" evidence="8">
    <location>
        <begin position="6"/>
        <end position="25"/>
    </location>
</feature>
<reference evidence="10 12" key="2">
    <citation type="submission" date="2023-11" db="EMBL/GenBank/DDBJ databases">
        <title>MicrobeMod: A computational toolkit for identifying prokaryotic methylation and restriction-modification with nanopore sequencing.</title>
        <authorList>
            <person name="Crits-Christoph A."/>
            <person name="Kang S.C."/>
            <person name="Lee H."/>
            <person name="Ostrov N."/>
        </authorList>
    </citation>
    <scope>NUCLEOTIDE SEQUENCE [LARGE SCALE GENOMIC DNA]</scope>
    <source>
        <strain evidence="10 12">ATCC 23090</strain>
    </source>
</reference>
<feature type="transmembrane region" description="Helical" evidence="8">
    <location>
        <begin position="152"/>
        <end position="180"/>
    </location>
</feature>
<evidence type="ECO:0000256" key="7">
    <source>
        <dbReference type="ARBA" id="ARBA00023136"/>
    </source>
</evidence>
<dbReference type="Proteomes" id="UP000183788">
    <property type="component" value="Unassembled WGS sequence"/>
</dbReference>
<dbReference type="PANTHER" id="PTHR21716">
    <property type="entry name" value="TRANSMEMBRANE PROTEIN"/>
    <property type="match status" value="1"/>
</dbReference>
<keyword evidence="4" id="KW-1003">Cell membrane</keyword>
<feature type="transmembrane region" description="Helical" evidence="8">
    <location>
        <begin position="129"/>
        <end position="146"/>
    </location>
</feature>
<feature type="transmembrane region" description="Helical" evidence="8">
    <location>
        <begin position="32"/>
        <end position="50"/>
    </location>
</feature>
<keyword evidence="3" id="KW-0813">Transport</keyword>
<accession>A0A1K1RX19</accession>
<dbReference type="PANTHER" id="PTHR21716:SF53">
    <property type="entry name" value="PERMEASE PERM-RELATED"/>
    <property type="match status" value="1"/>
</dbReference>
<keyword evidence="12" id="KW-1185">Reference proteome</keyword>
<proteinExistence type="inferred from homology"/>
<feature type="transmembrane region" description="Helical" evidence="8">
    <location>
        <begin position="230"/>
        <end position="257"/>
    </location>
</feature>
<evidence type="ECO:0000256" key="5">
    <source>
        <dbReference type="ARBA" id="ARBA00022692"/>
    </source>
</evidence>
<evidence type="ECO:0000313" key="11">
    <source>
        <dbReference type="Proteomes" id="UP000183788"/>
    </source>
</evidence>
<protein>
    <submittedName>
        <fullName evidence="10">AI-2E family transporter</fullName>
    </submittedName>
    <submittedName>
        <fullName evidence="9">Predicted PurR-regulated permease PerM</fullName>
    </submittedName>
</protein>
<keyword evidence="5 8" id="KW-0812">Transmembrane</keyword>
<evidence type="ECO:0000256" key="3">
    <source>
        <dbReference type="ARBA" id="ARBA00022448"/>
    </source>
</evidence>
<keyword evidence="6 8" id="KW-1133">Transmembrane helix</keyword>
<comment type="subcellular location">
    <subcellularLocation>
        <location evidence="1">Cell membrane</location>
        <topology evidence="1">Multi-pass membrane protein</topology>
    </subcellularLocation>
</comment>
<dbReference type="EMBL" id="CP140154">
    <property type="protein sequence ID" value="WQG90329.1"/>
    <property type="molecule type" value="Genomic_DNA"/>
</dbReference>
<comment type="similarity">
    <text evidence="2">Belongs to the autoinducer-2 exporter (AI-2E) (TC 2.A.86) family.</text>
</comment>
<reference evidence="9 11" key="1">
    <citation type="submission" date="2016-11" db="EMBL/GenBank/DDBJ databases">
        <authorList>
            <person name="Jaros S."/>
            <person name="Januszkiewicz K."/>
            <person name="Wedrychowicz H."/>
        </authorList>
    </citation>
    <scope>NUCLEOTIDE SEQUENCE [LARGE SCALE GENOMIC DNA]</scope>
    <source>
        <strain evidence="9 11">DSM 784</strain>
    </source>
</reference>
<dbReference type="RefSeq" id="WP_072363388.1">
    <property type="nucleotide sequence ID" value="NZ_CBHWAX010000152.1"/>
</dbReference>
<dbReference type="OrthoDB" id="9793390at2"/>
<dbReference type="InterPro" id="IPR002549">
    <property type="entry name" value="AI-2E-like"/>
</dbReference>
<dbReference type="STRING" id="1004.SAMN05661012_04401"/>
<evidence type="ECO:0000256" key="6">
    <source>
        <dbReference type="ARBA" id="ARBA00022989"/>
    </source>
</evidence>
<name>A0A1K1RX19_9BACT</name>
<evidence type="ECO:0000256" key="2">
    <source>
        <dbReference type="ARBA" id="ARBA00009773"/>
    </source>
</evidence>
<evidence type="ECO:0000256" key="8">
    <source>
        <dbReference type="SAM" id="Phobius"/>
    </source>
</evidence>
<dbReference type="EMBL" id="FPIZ01000015">
    <property type="protein sequence ID" value="SFW76712.1"/>
    <property type="molecule type" value="Genomic_DNA"/>
</dbReference>
<keyword evidence="7 8" id="KW-0472">Membrane</keyword>
<dbReference type="Proteomes" id="UP001326715">
    <property type="component" value="Chromosome"/>
</dbReference>
<feature type="transmembrane region" description="Helical" evidence="8">
    <location>
        <begin position="264"/>
        <end position="286"/>
    </location>
</feature>
<evidence type="ECO:0000313" key="9">
    <source>
        <dbReference type="EMBL" id="SFW76712.1"/>
    </source>
</evidence>
<evidence type="ECO:0000313" key="10">
    <source>
        <dbReference type="EMBL" id="WQG90329.1"/>
    </source>
</evidence>
<evidence type="ECO:0000256" key="1">
    <source>
        <dbReference type="ARBA" id="ARBA00004651"/>
    </source>
</evidence>
<dbReference type="Pfam" id="PF01594">
    <property type="entry name" value="AI-2E_transport"/>
    <property type="match status" value="1"/>
</dbReference>
<sequence>MNEVKLPFNARLAFTLLSLILLMYIARLGHELLVPLAFAFLIAIMLLPIASFLEKCRFSRALAALTCILLVVILLIGVSMLLTTQMGTFVADFPHLQQQLLHTITDLQAWVNMKFHINSARQMDYLEQLAMGTLGSATAFVSTALLSLSSLLIFIIFVLLYTFFLLLYRSLLVTFLITVFDSKYRETLLSVIVETRLIIKGYVMGLMLEMVVVALVNCTLFWILGIKYATLLGIMAAIFNIIPYLGIYVATVISMLLTLTNSSLATTIQVGVGLLVVHFLDSNVLLPRIVGSKVKINALVTILAVVAGNLLWGVPGMFLAIPFIAILKIIFENIEQMKPWAILLGDAALKKVKVRHTSEEETKAATEVAPEK</sequence>
<dbReference type="GO" id="GO:0005886">
    <property type="term" value="C:plasma membrane"/>
    <property type="evidence" value="ECO:0007669"/>
    <property type="project" value="UniProtKB-SubCell"/>
</dbReference>
<dbReference type="AlphaFoldDB" id="A0A1K1RX19"/>
<feature type="transmembrane region" description="Helical" evidence="8">
    <location>
        <begin position="298"/>
        <end position="331"/>
    </location>
</feature>
<evidence type="ECO:0000256" key="4">
    <source>
        <dbReference type="ARBA" id="ARBA00022475"/>
    </source>
</evidence>
<organism evidence="9 11">
    <name type="scientific">Chitinophaga sancti</name>
    <dbReference type="NCBI Taxonomy" id="1004"/>
    <lineage>
        <taxon>Bacteria</taxon>
        <taxon>Pseudomonadati</taxon>
        <taxon>Bacteroidota</taxon>
        <taxon>Chitinophagia</taxon>
        <taxon>Chitinophagales</taxon>
        <taxon>Chitinophagaceae</taxon>
        <taxon>Chitinophaga</taxon>
    </lineage>
</organism>
<feature type="transmembrane region" description="Helical" evidence="8">
    <location>
        <begin position="62"/>
        <end position="82"/>
    </location>
</feature>
<gene>
    <name evidence="9" type="ORF">SAMN05661012_04401</name>
    <name evidence="10" type="ORF">SR876_02385</name>
</gene>
<feature type="transmembrane region" description="Helical" evidence="8">
    <location>
        <begin position="201"/>
        <end position="224"/>
    </location>
</feature>